<feature type="transmembrane region" description="Helical" evidence="6">
    <location>
        <begin position="215"/>
        <end position="236"/>
    </location>
</feature>
<protein>
    <recommendedName>
        <fullName evidence="9">RTA1 domain protein</fullName>
    </recommendedName>
</protein>
<comment type="caution">
    <text evidence="7">The sequence shown here is derived from an EMBL/GenBank/DDBJ whole genome shotgun (WGS) entry which is preliminary data.</text>
</comment>
<accession>A0A072PK34</accession>
<dbReference type="PANTHER" id="PTHR31465:SF8">
    <property type="entry name" value="DOMAIN PROTEIN, PUTATIVE (AFU_ORTHOLOGUE AFUA_6G14140)-RELATED"/>
    <property type="match status" value="1"/>
</dbReference>
<dbReference type="AlphaFoldDB" id="A0A072PK34"/>
<feature type="transmembrane region" description="Helical" evidence="6">
    <location>
        <begin position="87"/>
        <end position="107"/>
    </location>
</feature>
<feature type="region of interest" description="Disordered" evidence="5">
    <location>
        <begin position="288"/>
        <end position="307"/>
    </location>
</feature>
<dbReference type="GO" id="GO:0005886">
    <property type="term" value="C:plasma membrane"/>
    <property type="evidence" value="ECO:0007669"/>
    <property type="project" value="TreeGrafter"/>
</dbReference>
<evidence type="ECO:0000256" key="1">
    <source>
        <dbReference type="ARBA" id="ARBA00004141"/>
    </source>
</evidence>
<dbReference type="OrthoDB" id="4521223at2759"/>
<dbReference type="Pfam" id="PF04479">
    <property type="entry name" value="RTA1"/>
    <property type="match status" value="1"/>
</dbReference>
<comment type="subcellular location">
    <subcellularLocation>
        <location evidence="1">Membrane</location>
        <topology evidence="1">Multi-pass membrane protein</topology>
    </subcellularLocation>
</comment>
<evidence type="ECO:0000256" key="4">
    <source>
        <dbReference type="ARBA" id="ARBA00023136"/>
    </source>
</evidence>
<keyword evidence="8" id="KW-1185">Reference proteome</keyword>
<evidence type="ECO:0008006" key="9">
    <source>
        <dbReference type="Google" id="ProtNLM"/>
    </source>
</evidence>
<feature type="transmembrane region" description="Helical" evidence="6">
    <location>
        <begin position="127"/>
        <end position="150"/>
    </location>
</feature>
<dbReference type="HOGENOM" id="CLU_033465_6_1_1"/>
<feature type="transmembrane region" description="Helical" evidence="6">
    <location>
        <begin position="170"/>
        <end position="189"/>
    </location>
</feature>
<keyword evidence="4 6" id="KW-0472">Membrane</keyword>
<evidence type="ECO:0000256" key="3">
    <source>
        <dbReference type="ARBA" id="ARBA00022989"/>
    </source>
</evidence>
<keyword evidence="3 6" id="KW-1133">Transmembrane helix</keyword>
<dbReference type="GO" id="GO:0000324">
    <property type="term" value="C:fungal-type vacuole"/>
    <property type="evidence" value="ECO:0007669"/>
    <property type="project" value="TreeGrafter"/>
</dbReference>
<evidence type="ECO:0000256" key="5">
    <source>
        <dbReference type="SAM" id="MobiDB-lite"/>
    </source>
</evidence>
<dbReference type="STRING" id="1182545.A0A072PK34"/>
<proteinExistence type="predicted"/>
<name>A0A072PK34_9EURO</name>
<reference evidence="7 8" key="1">
    <citation type="submission" date="2013-03" db="EMBL/GenBank/DDBJ databases">
        <title>The Genome Sequence of Exophiala aquamarina CBS 119918.</title>
        <authorList>
            <consortium name="The Broad Institute Genomics Platform"/>
            <person name="Cuomo C."/>
            <person name="de Hoog S."/>
            <person name="Gorbushina A."/>
            <person name="Walker B."/>
            <person name="Young S.K."/>
            <person name="Zeng Q."/>
            <person name="Gargeya S."/>
            <person name="Fitzgerald M."/>
            <person name="Haas B."/>
            <person name="Abouelleil A."/>
            <person name="Allen A.W."/>
            <person name="Alvarado L."/>
            <person name="Arachchi H.M."/>
            <person name="Berlin A.M."/>
            <person name="Chapman S.B."/>
            <person name="Gainer-Dewar J."/>
            <person name="Goldberg J."/>
            <person name="Griggs A."/>
            <person name="Gujja S."/>
            <person name="Hansen M."/>
            <person name="Howarth C."/>
            <person name="Imamovic A."/>
            <person name="Ireland A."/>
            <person name="Larimer J."/>
            <person name="McCowan C."/>
            <person name="Murphy C."/>
            <person name="Pearson M."/>
            <person name="Poon T.W."/>
            <person name="Priest M."/>
            <person name="Roberts A."/>
            <person name="Saif S."/>
            <person name="Shea T."/>
            <person name="Sisk P."/>
            <person name="Sykes S."/>
            <person name="Wortman J."/>
            <person name="Nusbaum C."/>
            <person name="Birren B."/>
        </authorList>
    </citation>
    <scope>NUCLEOTIDE SEQUENCE [LARGE SCALE GENOMIC DNA]</scope>
    <source>
        <strain evidence="7 8">CBS 119918</strain>
    </source>
</reference>
<gene>
    <name evidence="7" type="ORF">A1O9_04524</name>
</gene>
<dbReference type="VEuPathDB" id="FungiDB:A1O9_04524"/>
<feature type="transmembrane region" description="Helical" evidence="6">
    <location>
        <begin position="251"/>
        <end position="271"/>
    </location>
</feature>
<feature type="transmembrane region" description="Helical" evidence="6">
    <location>
        <begin position="54"/>
        <end position="75"/>
    </location>
</feature>
<dbReference type="EMBL" id="AMGV01000003">
    <property type="protein sequence ID" value="KEF59678.1"/>
    <property type="molecule type" value="Genomic_DNA"/>
</dbReference>
<dbReference type="Proteomes" id="UP000027920">
    <property type="component" value="Unassembled WGS sequence"/>
</dbReference>
<sequence length="307" mass="33626">MSDRHNCTELTDVCTFEVSVYGYEPNLAANAFFCALFGILCIANIGLGIRYKTWSWMAAVGLGCLTETIGYVGRLLMRDNPFSDNGFITQICCLIIAPAFNSAAIYLTLKHIALCFGEQWSFVKPRFYTYIFIMFDLLSLILQAAGGGIASAADDDDQQKVGDNLMMAGISWQVGALSIFAATAGVYVWRRWKALAQYPLSSEAASALGDIKFRLFIIGVVTAWFTIFTRCVYRIIEMAGGWGNSIMRDEASFIALEGVMVLIAAICQTVFHPGFCFPRLGGWVPSSTPGKTSREGSMEDVSGIQQA</sequence>
<dbReference type="PANTHER" id="PTHR31465">
    <property type="entry name" value="PROTEIN RTA1-RELATED"/>
    <property type="match status" value="1"/>
</dbReference>
<feature type="transmembrane region" description="Helical" evidence="6">
    <location>
        <begin position="27"/>
        <end position="47"/>
    </location>
</feature>
<organism evidence="7 8">
    <name type="scientific">Exophiala aquamarina CBS 119918</name>
    <dbReference type="NCBI Taxonomy" id="1182545"/>
    <lineage>
        <taxon>Eukaryota</taxon>
        <taxon>Fungi</taxon>
        <taxon>Dikarya</taxon>
        <taxon>Ascomycota</taxon>
        <taxon>Pezizomycotina</taxon>
        <taxon>Eurotiomycetes</taxon>
        <taxon>Chaetothyriomycetidae</taxon>
        <taxon>Chaetothyriales</taxon>
        <taxon>Herpotrichiellaceae</taxon>
        <taxon>Exophiala</taxon>
    </lineage>
</organism>
<keyword evidence="2 6" id="KW-0812">Transmembrane</keyword>
<evidence type="ECO:0000313" key="8">
    <source>
        <dbReference type="Proteomes" id="UP000027920"/>
    </source>
</evidence>
<evidence type="ECO:0000256" key="2">
    <source>
        <dbReference type="ARBA" id="ARBA00022692"/>
    </source>
</evidence>
<dbReference type="RefSeq" id="XP_013262268.1">
    <property type="nucleotide sequence ID" value="XM_013406814.1"/>
</dbReference>
<dbReference type="InterPro" id="IPR007568">
    <property type="entry name" value="RTA1"/>
</dbReference>
<evidence type="ECO:0000256" key="6">
    <source>
        <dbReference type="SAM" id="Phobius"/>
    </source>
</evidence>
<evidence type="ECO:0000313" key="7">
    <source>
        <dbReference type="EMBL" id="KEF59678.1"/>
    </source>
</evidence>
<dbReference type="GeneID" id="25279455"/>